<organism evidence="1">
    <name type="scientific">marine sediment metagenome</name>
    <dbReference type="NCBI Taxonomy" id="412755"/>
    <lineage>
        <taxon>unclassified sequences</taxon>
        <taxon>metagenomes</taxon>
        <taxon>ecological metagenomes</taxon>
    </lineage>
</organism>
<gene>
    <name evidence="1" type="ORF">S01H1_47434</name>
</gene>
<comment type="caution">
    <text evidence="1">The sequence shown here is derived from an EMBL/GenBank/DDBJ whole genome shotgun (WGS) entry which is preliminary data.</text>
</comment>
<dbReference type="EMBL" id="BARS01030411">
    <property type="protein sequence ID" value="GAG21510.1"/>
    <property type="molecule type" value="Genomic_DNA"/>
</dbReference>
<proteinExistence type="predicted"/>
<sequence>LFTEIEHYIKELQDTNLNWWLAETYLVKAKLSVDIFKKNQQYSYWEKAYKYGIKSDNQNVIIESAHSLSFVYADFSESIINLAEKQFSIVKGISSQNCNFERLESIGINLFNGWNNLDWRRESTYDLKAKYALMDGAKELKKANYNAQEASPIMILLLCSIFDFKGNVTEWVSNLIQKEKIDNIPDFVKDKINNYL</sequence>
<feature type="non-terminal residue" evidence="1">
    <location>
        <position position="1"/>
    </location>
</feature>
<name>X0VTG4_9ZZZZ</name>
<protein>
    <submittedName>
        <fullName evidence="1">Uncharacterized protein</fullName>
    </submittedName>
</protein>
<dbReference type="AlphaFoldDB" id="X0VTG4"/>
<accession>X0VTG4</accession>
<evidence type="ECO:0000313" key="1">
    <source>
        <dbReference type="EMBL" id="GAG21510.1"/>
    </source>
</evidence>
<reference evidence="1" key="1">
    <citation type="journal article" date="2014" name="Front. Microbiol.">
        <title>High frequency of phylogenetically diverse reductive dehalogenase-homologous genes in deep subseafloor sedimentary metagenomes.</title>
        <authorList>
            <person name="Kawai M."/>
            <person name="Futagami T."/>
            <person name="Toyoda A."/>
            <person name="Takaki Y."/>
            <person name="Nishi S."/>
            <person name="Hori S."/>
            <person name="Arai W."/>
            <person name="Tsubouchi T."/>
            <person name="Morono Y."/>
            <person name="Uchiyama I."/>
            <person name="Ito T."/>
            <person name="Fujiyama A."/>
            <person name="Inagaki F."/>
            <person name="Takami H."/>
        </authorList>
    </citation>
    <scope>NUCLEOTIDE SEQUENCE</scope>
    <source>
        <strain evidence="1">Expedition CK06-06</strain>
    </source>
</reference>